<accession>A0A5B7ESV6</accession>
<evidence type="ECO:0000313" key="2">
    <source>
        <dbReference type="Proteomes" id="UP000324222"/>
    </source>
</evidence>
<dbReference type="AlphaFoldDB" id="A0A5B7ESV6"/>
<reference evidence="1 2" key="1">
    <citation type="submission" date="2019-05" db="EMBL/GenBank/DDBJ databases">
        <title>Another draft genome of Portunus trituberculatus and its Hox gene families provides insights of decapod evolution.</title>
        <authorList>
            <person name="Jeong J.-H."/>
            <person name="Song I."/>
            <person name="Kim S."/>
            <person name="Choi T."/>
            <person name="Kim D."/>
            <person name="Ryu S."/>
            <person name="Kim W."/>
        </authorList>
    </citation>
    <scope>NUCLEOTIDE SEQUENCE [LARGE SCALE GENOMIC DNA]</scope>
    <source>
        <tissue evidence="1">Muscle</tissue>
    </source>
</reference>
<proteinExistence type="predicted"/>
<gene>
    <name evidence="1" type="ORF">E2C01_031467</name>
</gene>
<keyword evidence="2" id="KW-1185">Reference proteome</keyword>
<comment type="caution">
    <text evidence="1">The sequence shown here is derived from an EMBL/GenBank/DDBJ whole genome shotgun (WGS) entry which is preliminary data.</text>
</comment>
<sequence>MKKQTTLLSVPSKMTQLTLALSTLWVIGSGTSLHYARVSQICAYTYGKHTASHDRVAMPMRSCCPRQVQLLGGNFAFASALDVVVVFLEMCAIVSRDVFSNMLSQDVISQKKSDRVIRAYGYKYFWEVSASPGA</sequence>
<protein>
    <submittedName>
        <fullName evidence="1">Uncharacterized protein</fullName>
    </submittedName>
</protein>
<evidence type="ECO:0000313" key="1">
    <source>
        <dbReference type="EMBL" id="MPC37970.1"/>
    </source>
</evidence>
<name>A0A5B7ESV6_PORTR</name>
<organism evidence="1 2">
    <name type="scientific">Portunus trituberculatus</name>
    <name type="common">Swimming crab</name>
    <name type="synonym">Neptunus trituberculatus</name>
    <dbReference type="NCBI Taxonomy" id="210409"/>
    <lineage>
        <taxon>Eukaryota</taxon>
        <taxon>Metazoa</taxon>
        <taxon>Ecdysozoa</taxon>
        <taxon>Arthropoda</taxon>
        <taxon>Crustacea</taxon>
        <taxon>Multicrustacea</taxon>
        <taxon>Malacostraca</taxon>
        <taxon>Eumalacostraca</taxon>
        <taxon>Eucarida</taxon>
        <taxon>Decapoda</taxon>
        <taxon>Pleocyemata</taxon>
        <taxon>Brachyura</taxon>
        <taxon>Eubrachyura</taxon>
        <taxon>Portunoidea</taxon>
        <taxon>Portunidae</taxon>
        <taxon>Portuninae</taxon>
        <taxon>Portunus</taxon>
    </lineage>
</organism>
<dbReference type="EMBL" id="VSRR010003939">
    <property type="protein sequence ID" value="MPC37970.1"/>
    <property type="molecule type" value="Genomic_DNA"/>
</dbReference>
<dbReference type="Proteomes" id="UP000324222">
    <property type="component" value="Unassembled WGS sequence"/>
</dbReference>